<evidence type="ECO:0000256" key="4">
    <source>
        <dbReference type="ARBA" id="ARBA00023242"/>
    </source>
</evidence>
<dbReference type="PANTHER" id="PTHR46621:SF1">
    <property type="entry name" value="SNRNA-ACTIVATING PROTEIN COMPLEX SUBUNIT 4"/>
    <property type="match status" value="1"/>
</dbReference>
<dbReference type="Pfam" id="PF13921">
    <property type="entry name" value="Myb_DNA-bind_6"/>
    <property type="match status" value="1"/>
</dbReference>
<dbReference type="InterPro" id="IPR051575">
    <property type="entry name" value="Myb-like_DNA-bd"/>
</dbReference>
<evidence type="ECO:0000256" key="3">
    <source>
        <dbReference type="ARBA" id="ARBA00023163"/>
    </source>
</evidence>
<evidence type="ECO:0000256" key="1">
    <source>
        <dbReference type="ARBA" id="ARBA00023015"/>
    </source>
</evidence>
<sequence length="455" mass="51267">MATFFRASSVTNTRLTLITDAFTRFRLQRAGSLLTSGQPSQLRFITQTGSNLKSLTGADLSTTIKRDHSSPKHASTNGDPQSPVPEQIIAGEEKVLRAKTGRLKRSWWTVKEDRELYQLVKEGKNSGEIHSSHFQFRTSGTVAMRVGWARKAIKVQDQQARNGVRPEEIDIAKAVAGEKGSPLLRTVYLKLNNEAKTKRQEDENTVQRPYALKNFSSRKRKWTAEEETLLRQLVEKNSSIPLPKIWKKVSGGDIDGSVLHRSVSSCSRHWVCLHPSSSALRGVWTKKEELRLQKAISKQLEGKYQVAVDVLMDKPVTTENFLRSHRLELQQLLGQEGLPVLKVGSHRLRCLSWAVIANKVKSRTAHACGDHFYKVYHNGVRGRWSKEELRRMKEGQEMFGRDSWKIAEHVGTRAPSQVNGKMIRMTTRYTPEAEKDTNEAVASDDFGADAAGKGQ</sequence>
<dbReference type="SMART" id="SM00717">
    <property type="entry name" value="SANT"/>
    <property type="match status" value="3"/>
</dbReference>
<dbReference type="EMBL" id="JAAAIM010000739">
    <property type="protein sequence ID" value="KAG0284731.1"/>
    <property type="molecule type" value="Genomic_DNA"/>
</dbReference>
<evidence type="ECO:0000313" key="8">
    <source>
        <dbReference type="Proteomes" id="UP001194696"/>
    </source>
</evidence>
<dbReference type="SUPFAM" id="SSF46689">
    <property type="entry name" value="Homeodomain-like"/>
    <property type="match status" value="2"/>
</dbReference>
<dbReference type="Gene3D" id="1.10.10.60">
    <property type="entry name" value="Homeodomain-like"/>
    <property type="match status" value="3"/>
</dbReference>
<reference evidence="7 8" key="1">
    <citation type="journal article" date="2020" name="Fungal Divers.">
        <title>Resolving the Mortierellaceae phylogeny through synthesis of multi-gene phylogenetics and phylogenomics.</title>
        <authorList>
            <person name="Vandepol N."/>
            <person name="Liber J."/>
            <person name="Desiro A."/>
            <person name="Na H."/>
            <person name="Kennedy M."/>
            <person name="Barry K."/>
            <person name="Grigoriev I.V."/>
            <person name="Miller A.N."/>
            <person name="O'Donnell K."/>
            <person name="Stajich J.E."/>
            <person name="Bonito G."/>
        </authorList>
    </citation>
    <scope>NUCLEOTIDE SEQUENCE [LARGE SCALE GENOMIC DNA]</scope>
    <source>
        <strain evidence="7 8">AD045</strain>
    </source>
</reference>
<evidence type="ECO:0000256" key="5">
    <source>
        <dbReference type="SAM" id="MobiDB-lite"/>
    </source>
</evidence>
<accession>A0ABQ7JTW5</accession>
<dbReference type="CDD" id="cd00167">
    <property type="entry name" value="SANT"/>
    <property type="match status" value="2"/>
</dbReference>
<keyword evidence="8" id="KW-1185">Reference proteome</keyword>
<evidence type="ECO:0000313" key="7">
    <source>
        <dbReference type="EMBL" id="KAG0284731.1"/>
    </source>
</evidence>
<protein>
    <recommendedName>
        <fullName evidence="6">Myb-like domain-containing protein</fullName>
    </recommendedName>
</protein>
<keyword evidence="2" id="KW-0238">DNA-binding</keyword>
<name>A0ABQ7JTW5_9FUNG</name>
<feature type="region of interest" description="Disordered" evidence="5">
    <location>
        <begin position="62"/>
        <end position="85"/>
    </location>
</feature>
<dbReference type="PANTHER" id="PTHR46621">
    <property type="entry name" value="SNRNA-ACTIVATING PROTEIN COMPLEX SUBUNIT 4"/>
    <property type="match status" value="1"/>
</dbReference>
<organism evidence="7 8">
    <name type="scientific">Linnemannia gamsii</name>
    <dbReference type="NCBI Taxonomy" id="64522"/>
    <lineage>
        <taxon>Eukaryota</taxon>
        <taxon>Fungi</taxon>
        <taxon>Fungi incertae sedis</taxon>
        <taxon>Mucoromycota</taxon>
        <taxon>Mortierellomycotina</taxon>
        <taxon>Mortierellomycetes</taxon>
        <taxon>Mortierellales</taxon>
        <taxon>Mortierellaceae</taxon>
        <taxon>Linnemannia</taxon>
    </lineage>
</organism>
<dbReference type="InterPro" id="IPR001005">
    <property type="entry name" value="SANT/Myb"/>
</dbReference>
<feature type="domain" description="Myb-like" evidence="6">
    <location>
        <begin position="214"/>
        <end position="270"/>
    </location>
</feature>
<keyword evidence="4" id="KW-0539">Nucleus</keyword>
<proteinExistence type="predicted"/>
<dbReference type="InterPro" id="IPR009057">
    <property type="entry name" value="Homeodomain-like_sf"/>
</dbReference>
<evidence type="ECO:0000259" key="6">
    <source>
        <dbReference type="PROSITE" id="PS50090"/>
    </source>
</evidence>
<dbReference type="PROSITE" id="PS50090">
    <property type="entry name" value="MYB_LIKE"/>
    <property type="match status" value="1"/>
</dbReference>
<feature type="region of interest" description="Disordered" evidence="5">
    <location>
        <begin position="430"/>
        <end position="455"/>
    </location>
</feature>
<gene>
    <name evidence="7" type="ORF">BGZ96_010919</name>
</gene>
<keyword evidence="1" id="KW-0805">Transcription regulation</keyword>
<evidence type="ECO:0000256" key="2">
    <source>
        <dbReference type="ARBA" id="ARBA00023125"/>
    </source>
</evidence>
<keyword evidence="3" id="KW-0804">Transcription</keyword>
<dbReference type="Proteomes" id="UP001194696">
    <property type="component" value="Unassembled WGS sequence"/>
</dbReference>
<comment type="caution">
    <text evidence="7">The sequence shown here is derived from an EMBL/GenBank/DDBJ whole genome shotgun (WGS) entry which is preliminary data.</text>
</comment>